<protein>
    <recommendedName>
        <fullName evidence="1">Carbohydrate-binding domain-containing protein</fullName>
    </recommendedName>
</protein>
<dbReference type="GO" id="GO:0030246">
    <property type="term" value="F:carbohydrate binding"/>
    <property type="evidence" value="ECO:0007669"/>
    <property type="project" value="InterPro"/>
</dbReference>
<keyword evidence="3" id="KW-1185">Reference proteome</keyword>
<dbReference type="Proteomes" id="UP000002774">
    <property type="component" value="Chromosome"/>
</dbReference>
<dbReference type="STRING" id="714943.Mucpa_6325"/>
<name>H1Y5V9_9SPHI</name>
<evidence type="ECO:0000259" key="1">
    <source>
        <dbReference type="Pfam" id="PF16011"/>
    </source>
</evidence>
<proteinExistence type="predicted"/>
<dbReference type="Pfam" id="PF16011">
    <property type="entry name" value="CBM9_2"/>
    <property type="match status" value="1"/>
</dbReference>
<organism evidence="2 3">
    <name type="scientific">Mucilaginibacter paludis DSM 18603</name>
    <dbReference type="NCBI Taxonomy" id="714943"/>
    <lineage>
        <taxon>Bacteria</taxon>
        <taxon>Pseudomonadati</taxon>
        <taxon>Bacteroidota</taxon>
        <taxon>Sphingobacteriia</taxon>
        <taxon>Sphingobacteriales</taxon>
        <taxon>Sphingobacteriaceae</taxon>
        <taxon>Mucilaginibacter</taxon>
    </lineage>
</organism>
<dbReference type="OrthoDB" id="9801646at2"/>
<reference evidence="2" key="1">
    <citation type="submission" date="2011-09" db="EMBL/GenBank/DDBJ databases">
        <title>The permanent draft genome of Mucilaginibacter paludis DSM 18603.</title>
        <authorList>
            <consortium name="US DOE Joint Genome Institute (JGI-PGF)"/>
            <person name="Lucas S."/>
            <person name="Han J."/>
            <person name="Lapidus A."/>
            <person name="Bruce D."/>
            <person name="Goodwin L."/>
            <person name="Pitluck S."/>
            <person name="Peters L."/>
            <person name="Kyrpides N."/>
            <person name="Mavromatis K."/>
            <person name="Ivanova N."/>
            <person name="Mikhailova N."/>
            <person name="Held B."/>
            <person name="Detter J.C."/>
            <person name="Tapia R."/>
            <person name="Han C."/>
            <person name="Land M."/>
            <person name="Hauser L."/>
            <person name="Markowitz V."/>
            <person name="Cheng J.-F."/>
            <person name="Hugenholtz P."/>
            <person name="Woyke T."/>
            <person name="Wu D."/>
            <person name="Tindall B."/>
            <person name="Brambilla E."/>
            <person name="Klenk H.-P."/>
            <person name="Eisen J.A."/>
        </authorList>
    </citation>
    <scope>NUCLEOTIDE SEQUENCE [LARGE SCALE GENOMIC DNA]</scope>
    <source>
        <strain evidence="2">DSM 18603</strain>
    </source>
</reference>
<gene>
    <name evidence="2" type="ORF">Mucpa_6325</name>
</gene>
<dbReference type="HOGENOM" id="CLU_106157_0_0_10"/>
<dbReference type="Gene3D" id="2.60.40.1190">
    <property type="match status" value="1"/>
</dbReference>
<dbReference type="GO" id="GO:0004553">
    <property type="term" value="F:hydrolase activity, hydrolyzing O-glycosyl compounds"/>
    <property type="evidence" value="ECO:0007669"/>
    <property type="project" value="InterPro"/>
</dbReference>
<dbReference type="SUPFAM" id="SSF49344">
    <property type="entry name" value="CBD9-like"/>
    <property type="match status" value="1"/>
</dbReference>
<sequence length="211" mass="24685">MIKKVNSYFVSPENDFQDIALMFNNAEKCQIDQLLWSNSGYFPGVEFNIAYTTDAILLKYFVKEKYAVARHTEVNDLVYKDSCVEFFLSFNNGRSYYNLEFNCIGTPYCAYGMDRHNRVELPVDVVKQIVLLNDIKKVEKQDYTEWEIALLIPFKVFVHDHITSLKGCECKANFYKCGEETPEPHYLSWNNIINSEPDFHLPQFFGTINFV</sequence>
<dbReference type="InterPro" id="IPR010502">
    <property type="entry name" value="Carb-bd_dom_fam9"/>
</dbReference>
<dbReference type="GO" id="GO:0016052">
    <property type="term" value="P:carbohydrate catabolic process"/>
    <property type="evidence" value="ECO:0007669"/>
    <property type="project" value="InterPro"/>
</dbReference>
<feature type="domain" description="Carbohydrate-binding" evidence="1">
    <location>
        <begin position="16"/>
        <end position="210"/>
    </location>
</feature>
<accession>H1Y5V9</accession>
<dbReference type="eggNOG" id="COG3706">
    <property type="taxonomic scope" value="Bacteria"/>
</dbReference>
<dbReference type="RefSeq" id="WP_008512066.1">
    <property type="nucleotide sequence ID" value="NZ_CM001403.1"/>
</dbReference>
<evidence type="ECO:0000313" key="2">
    <source>
        <dbReference type="EMBL" id="EHQ30381.1"/>
    </source>
</evidence>
<dbReference type="AlphaFoldDB" id="H1Y5V9"/>
<evidence type="ECO:0000313" key="3">
    <source>
        <dbReference type="Proteomes" id="UP000002774"/>
    </source>
</evidence>
<dbReference type="CDD" id="cd09620">
    <property type="entry name" value="CBM9_like_3"/>
    <property type="match status" value="1"/>
</dbReference>
<dbReference type="EMBL" id="CM001403">
    <property type="protein sequence ID" value="EHQ30381.1"/>
    <property type="molecule type" value="Genomic_DNA"/>
</dbReference>